<dbReference type="Proteomes" id="UP000297777">
    <property type="component" value="Unassembled WGS sequence"/>
</dbReference>
<sequence>MAPIVASKSLNGVSLVDFNNQLSNIFRDLNDIFQWITYYNRNKYWLLPTPISDDKIQLGYWPVIATFKNRLYCLYRQDNSERLCCISTGNGVTWRDPIYTGGSGTRIIDGPAVCGYGDELIAVFRGTDSRIYWIPSYRAPCIVVYKESVYCFIYHYGRDTLCVSKYNGRVWSSFEDLGGVMESAPQVAVTPAGTMIVSWASGVDQFINFMETGLQYFGGPMSAFLALRAWLIGTGNFGYMLAWHLSNFHRSLLNN</sequence>
<evidence type="ECO:0000313" key="1">
    <source>
        <dbReference type="EMBL" id="TGO07350.1"/>
    </source>
</evidence>
<accession>A0A4Z1E7J1</accession>
<evidence type="ECO:0008006" key="3">
    <source>
        <dbReference type="Google" id="ProtNLM"/>
    </source>
</evidence>
<dbReference type="AlphaFoldDB" id="A0A4Z1E7J1"/>
<keyword evidence="2" id="KW-1185">Reference proteome</keyword>
<evidence type="ECO:0000313" key="2">
    <source>
        <dbReference type="Proteomes" id="UP000297777"/>
    </source>
</evidence>
<organism evidence="1 2">
    <name type="scientific">Botrytis tulipae</name>
    <dbReference type="NCBI Taxonomy" id="87230"/>
    <lineage>
        <taxon>Eukaryota</taxon>
        <taxon>Fungi</taxon>
        <taxon>Dikarya</taxon>
        <taxon>Ascomycota</taxon>
        <taxon>Pezizomycotina</taxon>
        <taxon>Leotiomycetes</taxon>
        <taxon>Helotiales</taxon>
        <taxon>Sclerotiniaceae</taxon>
        <taxon>Botrytis</taxon>
    </lineage>
</organism>
<gene>
    <name evidence="1" type="ORF">BTUL_0289g00020</name>
</gene>
<proteinExistence type="predicted"/>
<comment type="caution">
    <text evidence="1">The sequence shown here is derived from an EMBL/GenBank/DDBJ whole genome shotgun (WGS) entry which is preliminary data.</text>
</comment>
<reference evidence="1 2" key="1">
    <citation type="submission" date="2017-12" db="EMBL/GenBank/DDBJ databases">
        <title>Comparative genomics of Botrytis spp.</title>
        <authorList>
            <person name="Valero-Jimenez C.A."/>
            <person name="Tapia P."/>
            <person name="Veloso J."/>
            <person name="Silva-Moreno E."/>
            <person name="Staats M."/>
            <person name="Valdes J.H."/>
            <person name="Van Kan J.A.L."/>
        </authorList>
    </citation>
    <scope>NUCLEOTIDE SEQUENCE [LARGE SCALE GENOMIC DNA]</scope>
    <source>
        <strain evidence="1 2">Bt9001</strain>
    </source>
</reference>
<dbReference type="EMBL" id="PQXH01000287">
    <property type="protein sequence ID" value="TGO07350.1"/>
    <property type="molecule type" value="Genomic_DNA"/>
</dbReference>
<dbReference type="SUPFAM" id="SSF89372">
    <property type="entry name" value="Fucose-specific lectin"/>
    <property type="match status" value="1"/>
</dbReference>
<dbReference type="OrthoDB" id="406838at2759"/>
<name>A0A4Z1E7J1_9HELO</name>
<protein>
    <recommendedName>
        <fullName evidence="3">Fucose-specific lectin</fullName>
    </recommendedName>
</protein>